<dbReference type="RefSeq" id="WP_117528541.1">
    <property type="nucleotide sequence ID" value="NZ_JAQDKA010000004.1"/>
</dbReference>
<keyword evidence="4 5" id="KW-0472">Membrane</keyword>
<protein>
    <submittedName>
        <fullName evidence="6">Chloride channel protein</fullName>
    </submittedName>
</protein>
<dbReference type="GO" id="GO:0016020">
    <property type="term" value="C:membrane"/>
    <property type="evidence" value="ECO:0007669"/>
    <property type="project" value="UniProtKB-SubCell"/>
</dbReference>
<evidence type="ECO:0000256" key="3">
    <source>
        <dbReference type="ARBA" id="ARBA00022989"/>
    </source>
</evidence>
<evidence type="ECO:0000256" key="1">
    <source>
        <dbReference type="ARBA" id="ARBA00004141"/>
    </source>
</evidence>
<name>A0A3E2TMM3_9FIRM</name>
<reference evidence="6 7" key="1">
    <citation type="submission" date="2018-08" db="EMBL/GenBank/DDBJ databases">
        <title>A genome reference for cultivated species of the human gut microbiota.</title>
        <authorList>
            <person name="Zou Y."/>
            <person name="Xue W."/>
            <person name="Luo G."/>
        </authorList>
    </citation>
    <scope>NUCLEOTIDE SEQUENCE [LARGE SCALE GENOMIC DNA]</scope>
    <source>
        <strain evidence="6 7">AF45-17</strain>
    </source>
</reference>
<dbReference type="Gene3D" id="1.10.3080.10">
    <property type="entry name" value="Clc chloride channel"/>
    <property type="match status" value="1"/>
</dbReference>
<feature type="transmembrane region" description="Helical" evidence="5">
    <location>
        <begin position="188"/>
        <end position="208"/>
    </location>
</feature>
<keyword evidence="2 5" id="KW-0812">Transmembrane</keyword>
<feature type="transmembrane region" description="Helical" evidence="5">
    <location>
        <begin position="302"/>
        <end position="322"/>
    </location>
</feature>
<evidence type="ECO:0000313" key="6">
    <source>
        <dbReference type="EMBL" id="RGB79590.1"/>
    </source>
</evidence>
<proteinExistence type="predicted"/>
<organism evidence="6 7">
    <name type="scientific">Coprococcus catus</name>
    <dbReference type="NCBI Taxonomy" id="116085"/>
    <lineage>
        <taxon>Bacteria</taxon>
        <taxon>Bacillati</taxon>
        <taxon>Bacillota</taxon>
        <taxon>Clostridia</taxon>
        <taxon>Lachnospirales</taxon>
        <taxon>Lachnospiraceae</taxon>
        <taxon>Coprococcus</taxon>
    </lineage>
</organism>
<feature type="transmembrane region" description="Helical" evidence="5">
    <location>
        <begin position="101"/>
        <end position="120"/>
    </location>
</feature>
<dbReference type="EMBL" id="QVEP01000023">
    <property type="protein sequence ID" value="RGB79590.1"/>
    <property type="molecule type" value="Genomic_DNA"/>
</dbReference>
<evidence type="ECO:0000256" key="2">
    <source>
        <dbReference type="ARBA" id="ARBA00022692"/>
    </source>
</evidence>
<evidence type="ECO:0000256" key="5">
    <source>
        <dbReference type="SAM" id="Phobius"/>
    </source>
</evidence>
<dbReference type="InterPro" id="IPR014743">
    <property type="entry name" value="Cl-channel_core"/>
</dbReference>
<feature type="transmembrane region" description="Helical" evidence="5">
    <location>
        <begin position="263"/>
        <end position="282"/>
    </location>
</feature>
<feature type="transmembrane region" description="Helical" evidence="5">
    <location>
        <begin position="61"/>
        <end position="80"/>
    </location>
</feature>
<dbReference type="InterPro" id="IPR001807">
    <property type="entry name" value="ClC"/>
</dbReference>
<accession>A0A3E2TMM3</accession>
<dbReference type="Pfam" id="PF00654">
    <property type="entry name" value="Voltage_CLC"/>
    <property type="match status" value="1"/>
</dbReference>
<feature type="transmembrane region" description="Helical" evidence="5">
    <location>
        <begin position="21"/>
        <end position="49"/>
    </location>
</feature>
<dbReference type="Proteomes" id="UP000260773">
    <property type="component" value="Unassembled WGS sequence"/>
</dbReference>
<feature type="transmembrane region" description="Helical" evidence="5">
    <location>
        <begin position="153"/>
        <end position="176"/>
    </location>
</feature>
<comment type="caution">
    <text evidence="6">The sequence shown here is derived from an EMBL/GenBank/DDBJ whole genome shotgun (WGS) entry which is preliminary data.</text>
</comment>
<gene>
    <name evidence="6" type="ORF">DW070_10100</name>
</gene>
<dbReference type="PANTHER" id="PTHR43427:SF12">
    <property type="entry name" value="CHLORIDE TRANSPORTER"/>
    <property type="match status" value="1"/>
</dbReference>
<comment type="subcellular location">
    <subcellularLocation>
        <location evidence="1">Membrane</location>
        <topology evidence="1">Multi-pass membrane protein</topology>
    </subcellularLocation>
</comment>
<dbReference type="AlphaFoldDB" id="A0A3E2TMM3"/>
<dbReference type="PANTHER" id="PTHR43427">
    <property type="entry name" value="CHLORIDE CHANNEL PROTEIN CLC-E"/>
    <property type="match status" value="1"/>
</dbReference>
<feature type="transmembrane region" description="Helical" evidence="5">
    <location>
        <begin position="331"/>
        <end position="364"/>
    </location>
</feature>
<dbReference type="InterPro" id="IPR050368">
    <property type="entry name" value="ClC-type_chloride_channel"/>
</dbReference>
<dbReference type="SUPFAM" id="SSF81340">
    <property type="entry name" value="Clc chloride channel"/>
    <property type="match status" value="1"/>
</dbReference>
<evidence type="ECO:0000256" key="4">
    <source>
        <dbReference type="ARBA" id="ARBA00023136"/>
    </source>
</evidence>
<evidence type="ECO:0000313" key="7">
    <source>
        <dbReference type="Proteomes" id="UP000260773"/>
    </source>
</evidence>
<dbReference type="GO" id="GO:0015108">
    <property type="term" value="F:chloride transmembrane transporter activity"/>
    <property type="evidence" value="ECO:0007669"/>
    <property type="project" value="InterPro"/>
</dbReference>
<feature type="transmembrane region" description="Helical" evidence="5">
    <location>
        <begin position="384"/>
        <end position="403"/>
    </location>
</feature>
<sequence length="424" mass="45566">MNFKDQIEHLKTFFTPSVKNVILLIRWLITAVFTGLLVGAVGTLFYYAMSFVTGCRTAHPILIYLLPFAGLLIIFLYRVSGQYNNTGTNLVLSSIQSDNHISVKVAPLILVSTLITHLFGGSAGREGAALQIGGSLGDFLAQTFHFDEKDKKLMIMCGMSACFSAVFGTPMAAAVFSMEVISVGIMHYSALVPCVISSLTASMLARHFGAMPEVFPITDLPALTALTVGQTILAAAAFAAISVVFCIALHLSEHTYKKYIANPYLRVFVGGLIVVLLTLLLHTNDYNGAGMPMIARCFEGSIPPWAFMMKIIFTAATLGAGFKGGEIVPSFFIGATLGCVIGPILGLPAALCAGCGMVGVFCGVTNSPITSLLISFELFGFEGMPYYLITIAVSYMLSGYYGLYSSQKIIYSKTRTEYIDAHTH</sequence>
<feature type="transmembrane region" description="Helical" evidence="5">
    <location>
        <begin position="228"/>
        <end position="251"/>
    </location>
</feature>
<keyword evidence="3 5" id="KW-1133">Transmembrane helix</keyword>